<dbReference type="InterPro" id="IPR029072">
    <property type="entry name" value="YebC-like"/>
</dbReference>
<sequence length="306" mass="34640">MEINFHQLFKSSSLIMIRPIFRPLCCPIYRPSAFPKWSCVHIRFAGHSKWANIRHDKAKNDAKKSKEATLIATKIESCVRIGGKEANASLDQLLEKAKKLNVSKQVVSNAIKRGAGELNDGSANQTEVTYEFMGPGGVAVIVSAITDNKARTVMRVKSAMAYFQASLSPCNFMFEKKGEILIEPKAGSDETFDDVFEVALDLGAEDLEEVEFPDEFIPDKKYKFYRIICDPLEIHRVSNELSSKGYKLHESAVRYLANKDGEVQFPEEYSKGYYRALDNLDQTPEVLDYYTNIENEHENRIMSSVN</sequence>
<protein>
    <submittedName>
        <fullName evidence="4">Uncharacterized protein</fullName>
    </submittedName>
</protein>
<feature type="domain" description="TACO1/YebC-like second and third" evidence="2">
    <location>
        <begin position="126"/>
        <end position="293"/>
    </location>
</feature>
<comment type="similarity">
    <text evidence="1">Belongs to the TACO1 family.</text>
</comment>
<dbReference type="PANTHER" id="PTHR12532">
    <property type="entry name" value="TRANSLATIONAL ACTIVATOR OF CYTOCHROME C OXIDASE 1"/>
    <property type="match status" value="1"/>
</dbReference>
<evidence type="ECO:0000259" key="2">
    <source>
        <dbReference type="Pfam" id="PF01709"/>
    </source>
</evidence>
<reference evidence="4 5" key="1">
    <citation type="journal article" date="2012" name="PLoS ONE">
        <title>Sequence and analysis of the genome of the pathogenic yeast Candida orthopsilosis.</title>
        <authorList>
            <person name="Riccombeni A."/>
            <person name="Vidanes G."/>
            <person name="Proux-Wera E."/>
            <person name="Wolfe K.H."/>
            <person name="Butler G."/>
        </authorList>
    </citation>
    <scope>NUCLEOTIDE SEQUENCE [LARGE SCALE GENOMIC DNA]</scope>
    <source>
        <strain evidence="4 5">Co 90-125</strain>
    </source>
</reference>
<dbReference type="Pfam" id="PF20772">
    <property type="entry name" value="TACO1_YebC_N"/>
    <property type="match status" value="1"/>
</dbReference>
<dbReference type="Gene3D" id="3.30.70.980">
    <property type="match status" value="2"/>
</dbReference>
<dbReference type="KEGG" id="cot:CORT_0A10360"/>
<dbReference type="HAMAP" id="MF_00693">
    <property type="entry name" value="Transcrip_reg_TACO1"/>
    <property type="match status" value="1"/>
</dbReference>
<accession>H8WXB6</accession>
<proteinExistence type="inferred from homology"/>
<dbReference type="GeneID" id="14537531"/>
<evidence type="ECO:0000313" key="5">
    <source>
        <dbReference type="Proteomes" id="UP000005018"/>
    </source>
</evidence>
<name>H8WXB6_CANO9</name>
<dbReference type="InterPro" id="IPR002876">
    <property type="entry name" value="Transcrip_reg_TACO1-like"/>
</dbReference>
<evidence type="ECO:0000313" key="4">
    <source>
        <dbReference type="EMBL" id="CCG21421.1"/>
    </source>
</evidence>
<organism evidence="4 5">
    <name type="scientific">Candida orthopsilosis (strain 90-125)</name>
    <name type="common">Yeast</name>
    <dbReference type="NCBI Taxonomy" id="1136231"/>
    <lineage>
        <taxon>Eukaryota</taxon>
        <taxon>Fungi</taxon>
        <taxon>Dikarya</taxon>
        <taxon>Ascomycota</taxon>
        <taxon>Saccharomycotina</taxon>
        <taxon>Pichiomycetes</taxon>
        <taxon>Debaryomycetaceae</taxon>
        <taxon>Candida/Lodderomyces clade</taxon>
        <taxon>Candida</taxon>
    </lineage>
</organism>
<dbReference type="GO" id="GO:0005739">
    <property type="term" value="C:mitochondrion"/>
    <property type="evidence" value="ECO:0007669"/>
    <property type="project" value="TreeGrafter"/>
</dbReference>
<dbReference type="InterPro" id="IPR017856">
    <property type="entry name" value="Integrase-like_N"/>
</dbReference>
<dbReference type="InterPro" id="IPR049083">
    <property type="entry name" value="TACO1_YebC_N"/>
</dbReference>
<dbReference type="InterPro" id="IPR048300">
    <property type="entry name" value="TACO1_YebC-like_2nd/3rd_dom"/>
</dbReference>
<dbReference type="AlphaFoldDB" id="H8WXB6"/>
<dbReference type="Proteomes" id="UP000005018">
    <property type="component" value="Chromosome 1"/>
</dbReference>
<dbReference type="Pfam" id="PF01709">
    <property type="entry name" value="Transcrip_reg"/>
    <property type="match status" value="1"/>
</dbReference>
<dbReference type="Gene3D" id="1.10.10.200">
    <property type="match status" value="1"/>
</dbReference>
<keyword evidence="5" id="KW-1185">Reference proteome</keyword>
<dbReference type="EMBL" id="HE681719">
    <property type="protein sequence ID" value="CCG21421.1"/>
    <property type="molecule type" value="Genomic_DNA"/>
</dbReference>
<dbReference type="OrthoDB" id="2017544at2759"/>
<dbReference type="HOGENOM" id="CLU_062974_1_0_1"/>
<gene>
    <name evidence="4" type="ORF">CORT_0A10360</name>
</gene>
<feature type="domain" description="TACO1/YebC-like N-terminal" evidence="3">
    <location>
        <begin position="48"/>
        <end position="117"/>
    </location>
</feature>
<dbReference type="InterPro" id="IPR026564">
    <property type="entry name" value="Transcrip_reg_TACO1-like_dom3"/>
</dbReference>
<dbReference type="PANTHER" id="PTHR12532:SF0">
    <property type="entry name" value="TRANSLATIONAL ACTIVATOR OF CYTOCHROME C OXIDASE 1"/>
    <property type="match status" value="1"/>
</dbReference>
<evidence type="ECO:0000259" key="3">
    <source>
        <dbReference type="Pfam" id="PF20772"/>
    </source>
</evidence>
<dbReference type="SUPFAM" id="SSF75625">
    <property type="entry name" value="YebC-like"/>
    <property type="match status" value="1"/>
</dbReference>
<evidence type="ECO:0000256" key="1">
    <source>
        <dbReference type="ARBA" id="ARBA00008724"/>
    </source>
</evidence>
<dbReference type="RefSeq" id="XP_003866860.1">
    <property type="nucleotide sequence ID" value="XM_003866812.1"/>
</dbReference>
<dbReference type="eggNOG" id="KOG2972">
    <property type="taxonomic scope" value="Eukaryota"/>
</dbReference>